<proteinExistence type="predicted"/>
<reference evidence="1 2" key="1">
    <citation type="submission" date="2023-02" db="EMBL/GenBank/DDBJ databases">
        <title>LHISI_Scaffold_Assembly.</title>
        <authorList>
            <person name="Stuart O.P."/>
            <person name="Cleave R."/>
            <person name="Magrath M.J.L."/>
            <person name="Mikheyev A.S."/>
        </authorList>
    </citation>
    <scope>NUCLEOTIDE SEQUENCE [LARGE SCALE GENOMIC DNA]</scope>
    <source>
        <strain evidence="1">Daus_M_001</strain>
        <tissue evidence="1">Leg muscle</tissue>
    </source>
</reference>
<dbReference type="Proteomes" id="UP001159363">
    <property type="component" value="Chromosome 1"/>
</dbReference>
<gene>
    <name evidence="1" type="ORF">PR048_002704</name>
</gene>
<name>A0ABQ9IKX3_9NEOP</name>
<comment type="caution">
    <text evidence="1">The sequence shown here is derived from an EMBL/GenBank/DDBJ whole genome shotgun (WGS) entry which is preliminary data.</text>
</comment>
<keyword evidence="2" id="KW-1185">Reference proteome</keyword>
<evidence type="ECO:0000313" key="2">
    <source>
        <dbReference type="Proteomes" id="UP001159363"/>
    </source>
</evidence>
<sequence length="574" mass="63859">MQTVPCKDIEMRPLCAWLYLGDIGDCDECNEKMELVSCVLCNDTTSREVVVVKQGIESCKCGQAVSFSKDVQASGENPDECKFTHKELMDAVKFFKLNCLQQRTSQKVYAVSIPREHHHHQEIINFETSVTKNTPIAMDNDAYLQYVFDNADYNIKTSNGHGTLHAMGGIMCITPASASRATSHVQRKITSAASTTNMMSLRLASVTTYQHPMCSSREVSIKLEDVTVAQKETQIVLQACLTDCLWMWTYLVDVILSPGRSEFMDVMTENCSREFATYAVVTLPFVNLAPSNPSTIHICLLPALVKCKIKGQASCVATFDQSLYIKALDIVLAAQKDNTLSRIILRLGVNASNADCWSIDTWSRHYRISRCSMIHAMPASSQIIDAIECWSGVFSETSEQTVELRDSRQARDLLGPNYSRTLKSAELVLFRIVEPSKSAVRCVANSYVTYPASSGNCNQIHLQYVQYITEHYGLSVTVVFDGYSSPNTKDDEQTRRTGKVSAETVVDDCLPAVVLQGIFLTNKTNKHATLTYWGEEYKTAVHATPLPPVTRRRFEVSTALVARAGNLSTTTSRL</sequence>
<protein>
    <submittedName>
        <fullName evidence="1">Uncharacterized protein</fullName>
    </submittedName>
</protein>
<accession>A0ABQ9IKX3</accession>
<dbReference type="EMBL" id="JARBHB010000001">
    <property type="protein sequence ID" value="KAJ8897358.1"/>
    <property type="molecule type" value="Genomic_DNA"/>
</dbReference>
<evidence type="ECO:0000313" key="1">
    <source>
        <dbReference type="EMBL" id="KAJ8897358.1"/>
    </source>
</evidence>
<organism evidence="1 2">
    <name type="scientific">Dryococelus australis</name>
    <dbReference type="NCBI Taxonomy" id="614101"/>
    <lineage>
        <taxon>Eukaryota</taxon>
        <taxon>Metazoa</taxon>
        <taxon>Ecdysozoa</taxon>
        <taxon>Arthropoda</taxon>
        <taxon>Hexapoda</taxon>
        <taxon>Insecta</taxon>
        <taxon>Pterygota</taxon>
        <taxon>Neoptera</taxon>
        <taxon>Polyneoptera</taxon>
        <taxon>Phasmatodea</taxon>
        <taxon>Verophasmatodea</taxon>
        <taxon>Anareolatae</taxon>
        <taxon>Phasmatidae</taxon>
        <taxon>Eurycanthinae</taxon>
        <taxon>Dryococelus</taxon>
    </lineage>
</organism>